<dbReference type="InterPro" id="IPR011658">
    <property type="entry name" value="PA14_dom"/>
</dbReference>
<keyword evidence="2" id="KW-0326">Glycosidase</keyword>
<dbReference type="SUPFAM" id="SSF51011">
    <property type="entry name" value="Glycosyl hydrolase domain"/>
    <property type="match status" value="2"/>
</dbReference>
<dbReference type="InterPro" id="IPR025887">
    <property type="entry name" value="Glyco_hydro_31_N_dom"/>
</dbReference>
<dbReference type="GO" id="GO:0004553">
    <property type="term" value="F:hydrolase activity, hydrolyzing O-glycosyl compounds"/>
    <property type="evidence" value="ECO:0007669"/>
    <property type="project" value="InterPro"/>
</dbReference>
<evidence type="ECO:0000256" key="2">
    <source>
        <dbReference type="RuleBase" id="RU361185"/>
    </source>
</evidence>
<dbReference type="Pfam" id="PF21365">
    <property type="entry name" value="Glyco_hydro_31_3rd"/>
    <property type="match status" value="2"/>
</dbReference>
<dbReference type="Gene3D" id="3.90.182.10">
    <property type="entry name" value="Toxin - Anthrax Protective Antigen,domain 1"/>
    <property type="match status" value="1"/>
</dbReference>
<dbReference type="InterPro" id="IPR037524">
    <property type="entry name" value="PA14/GLEYA"/>
</dbReference>
<reference evidence="6" key="1">
    <citation type="submission" date="2020-01" db="EMBL/GenBank/DDBJ databases">
        <title>'Steroidobacter agaridevorans' sp. nov., agar-degrading bacteria isolated from rhizosphere soils.</title>
        <authorList>
            <person name="Ikenaga M."/>
            <person name="Kataoka M."/>
            <person name="Murouchi A."/>
            <person name="Katsuragi S."/>
            <person name="Sakai M."/>
        </authorList>
    </citation>
    <scope>NUCLEOTIDE SEQUENCE [LARGE SCALE GENOMIC DNA]</scope>
    <source>
        <strain evidence="6">YU21-B</strain>
    </source>
</reference>
<feature type="domain" description="PA14" evidence="4">
    <location>
        <begin position="682"/>
        <end position="824"/>
    </location>
</feature>
<dbReference type="InterPro" id="IPR048395">
    <property type="entry name" value="Glyco_hydro_31_C"/>
</dbReference>
<dbReference type="InterPro" id="IPR033403">
    <property type="entry name" value="DUF5110"/>
</dbReference>
<feature type="chain" id="PRO_5032681256" description="PA14 domain-containing protein" evidence="3">
    <location>
        <begin position="24"/>
        <end position="984"/>
    </location>
</feature>
<evidence type="ECO:0000256" key="3">
    <source>
        <dbReference type="SAM" id="SignalP"/>
    </source>
</evidence>
<comment type="caution">
    <text evidence="5">The sequence shown here is derived from an EMBL/GenBank/DDBJ whole genome shotgun (WGS) entry which is preliminary data.</text>
</comment>
<dbReference type="CDD" id="cd14752">
    <property type="entry name" value="GH31_N"/>
    <property type="match status" value="1"/>
</dbReference>
<keyword evidence="3" id="KW-0732">Signal</keyword>
<dbReference type="CDD" id="cd06591">
    <property type="entry name" value="GH31_xylosidase_XylS"/>
    <property type="match status" value="1"/>
</dbReference>
<accession>A0A829YJZ3</accession>
<sequence>MIGWKATVSAALLVLCFETSVAAQTSGSDAPSRGAAAPATGLDDKGHLQAVLRPADSAFAYVRLREGVQVRVGDITKNVIFYGPASVRVNANLGENYWTAPSLVVIGKPQPIAFTVGETDNALTIDSAKLRIEISKANGALRFFDPAGTLYTEEKPGAPQTLKKVTISGAPTLEARNVFTLRPDEAIYGFGFNGEDQSNRRGKELLLVQTNVGIIIPVMMSSRRYGVMWDAYSQMRFKDDAEGASLWAESAPGGVDYYFMAGETPDAVIGAYRALTGQAPMYPKQAFGLFMSKERYKTQDQLLEVARAFRKEGFPLDYIVQDWQYWGSDKDGSWSGMIWDPARYPDPTGMIRQVHDMNLKLMVSIWPSIGNDTALARELDRHGLRFQPLHWISKHARVYDAYSSLGRQIYFKHIKSGLLDKGVDALWMDGTEIEVASAMWNAQDNIRDTKALGSNALGDFTRYLNPYSLLTTAGTYDGQRASSDRRVFTLTRSAWAGAQRTAAASWSGDIFASWKTLKQQVADGVNVTVTGNPYWTQDAGGFFVADFPGGEQNPAWRELYARWLQFSAFNPIMRIHGTNVEREPYLFKTMDPQVYGSLLKSTRLRYRLLPYIYGLSWQVTSNNYTLMRPLMMDFPDDRTIDRIDDSFMFGPSLLVHPVTRAMYHLLPPPAATISSEYLRTPDGQPGLAGQYFEGENFDTPKSRFIDTKIDHTWPDPPLAEVPQGLTSLSHFSARWQGTLIAPEDGEYEIGIEGNDGYRLILDGKTVLEDWNAGAARYKGTTQTFRKGQLVKVAIEYYQIDGNRVLRFAWRRPSERQALNAPAPALDLSMTTYLPKGADWYDFWTNQRFSGGERVTRQAPLDILPLYVRAGSIVPMGPQVQYATQAPEAPYEVRIYPGADARFTVYEDDNETYAYEKGERATYDLVWNDHARTLTIEARQGSFPNMVRERKLNIALMTVAGPGGFEPARATKEVTYAGKRIVVRL</sequence>
<dbReference type="GO" id="GO:0030246">
    <property type="term" value="F:carbohydrate binding"/>
    <property type="evidence" value="ECO:0007669"/>
    <property type="project" value="InterPro"/>
</dbReference>
<keyword evidence="2" id="KW-0378">Hydrolase</keyword>
<dbReference type="EMBL" id="BLJN01000006">
    <property type="protein sequence ID" value="GFE83635.1"/>
    <property type="molecule type" value="Genomic_DNA"/>
</dbReference>
<feature type="signal peptide" evidence="3">
    <location>
        <begin position="1"/>
        <end position="23"/>
    </location>
</feature>
<protein>
    <recommendedName>
        <fullName evidence="4">PA14 domain-containing protein</fullName>
    </recommendedName>
</protein>
<name>A0A829YJZ3_9GAMM</name>
<dbReference type="Gene3D" id="3.20.20.80">
    <property type="entry name" value="Glycosidases"/>
    <property type="match status" value="1"/>
</dbReference>
<dbReference type="AlphaFoldDB" id="A0A829YJZ3"/>
<dbReference type="PANTHER" id="PTHR43863:SF2">
    <property type="entry name" value="MALTASE-GLUCOAMYLASE"/>
    <property type="match status" value="1"/>
</dbReference>
<comment type="similarity">
    <text evidence="1 2">Belongs to the glycosyl hydrolase 31 family.</text>
</comment>
<dbReference type="SUPFAM" id="SSF56988">
    <property type="entry name" value="Anthrax protective antigen"/>
    <property type="match status" value="1"/>
</dbReference>
<evidence type="ECO:0000256" key="1">
    <source>
        <dbReference type="ARBA" id="ARBA00007806"/>
    </source>
</evidence>
<dbReference type="InterPro" id="IPR017853">
    <property type="entry name" value="GH"/>
</dbReference>
<dbReference type="GO" id="GO:0005975">
    <property type="term" value="P:carbohydrate metabolic process"/>
    <property type="evidence" value="ECO:0007669"/>
    <property type="project" value="InterPro"/>
</dbReference>
<dbReference type="InterPro" id="IPR000322">
    <property type="entry name" value="Glyco_hydro_31_TIM"/>
</dbReference>
<evidence type="ECO:0000313" key="6">
    <source>
        <dbReference type="Proteomes" id="UP000445000"/>
    </source>
</evidence>
<dbReference type="SUPFAM" id="SSF51445">
    <property type="entry name" value="(Trans)glycosidases"/>
    <property type="match status" value="1"/>
</dbReference>
<dbReference type="InterPro" id="IPR013780">
    <property type="entry name" value="Glyco_hydro_b"/>
</dbReference>
<evidence type="ECO:0000259" key="4">
    <source>
        <dbReference type="PROSITE" id="PS51820"/>
    </source>
</evidence>
<evidence type="ECO:0000313" key="5">
    <source>
        <dbReference type="EMBL" id="GFE83635.1"/>
    </source>
</evidence>
<dbReference type="Proteomes" id="UP000445000">
    <property type="component" value="Unassembled WGS sequence"/>
</dbReference>
<gene>
    <name evidence="5" type="ORF">GCM10011487_56350</name>
</gene>
<dbReference type="InterPro" id="IPR051816">
    <property type="entry name" value="Glycosyl_Hydrolase_31"/>
</dbReference>
<organism evidence="5 6">
    <name type="scientific">Steroidobacter agaridevorans</name>
    <dbReference type="NCBI Taxonomy" id="2695856"/>
    <lineage>
        <taxon>Bacteria</taxon>
        <taxon>Pseudomonadati</taxon>
        <taxon>Pseudomonadota</taxon>
        <taxon>Gammaproteobacteria</taxon>
        <taxon>Steroidobacterales</taxon>
        <taxon>Steroidobacteraceae</taxon>
        <taxon>Steroidobacter</taxon>
    </lineage>
</organism>
<dbReference type="Pfam" id="PF01055">
    <property type="entry name" value="Glyco_hydro_31_2nd"/>
    <property type="match status" value="1"/>
</dbReference>
<dbReference type="Pfam" id="PF13802">
    <property type="entry name" value="Gal_mutarotas_2"/>
    <property type="match status" value="1"/>
</dbReference>
<dbReference type="Pfam" id="PF17137">
    <property type="entry name" value="DUF5110"/>
    <property type="match status" value="1"/>
</dbReference>
<dbReference type="SUPFAM" id="SSF74650">
    <property type="entry name" value="Galactose mutarotase-like"/>
    <property type="match status" value="1"/>
</dbReference>
<keyword evidence="6" id="KW-1185">Reference proteome</keyword>
<dbReference type="SMART" id="SM00758">
    <property type="entry name" value="PA14"/>
    <property type="match status" value="1"/>
</dbReference>
<dbReference type="Gene3D" id="2.60.40.1180">
    <property type="entry name" value="Golgi alpha-mannosidase II"/>
    <property type="match status" value="2"/>
</dbReference>
<dbReference type="PANTHER" id="PTHR43863">
    <property type="entry name" value="HYDROLASE, PUTATIVE (AFU_ORTHOLOGUE AFUA_1G03140)-RELATED"/>
    <property type="match status" value="1"/>
</dbReference>
<proteinExistence type="inferred from homology"/>
<dbReference type="Pfam" id="PF07691">
    <property type="entry name" value="PA14"/>
    <property type="match status" value="1"/>
</dbReference>
<dbReference type="InterPro" id="IPR011013">
    <property type="entry name" value="Gal_mutarotase_sf_dom"/>
</dbReference>
<dbReference type="PROSITE" id="PS51820">
    <property type="entry name" value="PA14"/>
    <property type="match status" value="1"/>
</dbReference>
<dbReference type="Gene3D" id="2.60.40.1760">
    <property type="entry name" value="glycosyl hydrolase (family 31)"/>
    <property type="match status" value="1"/>
</dbReference>